<evidence type="ECO:0000313" key="2">
    <source>
        <dbReference type="Proteomes" id="UP000219338"/>
    </source>
</evidence>
<dbReference type="EMBL" id="FUEG01000009">
    <property type="protein sequence ID" value="SJL08349.1"/>
    <property type="molecule type" value="Genomic_DNA"/>
</dbReference>
<dbReference type="PANTHER" id="PTHR19446">
    <property type="entry name" value="REVERSE TRANSCRIPTASES"/>
    <property type="match status" value="1"/>
</dbReference>
<organism evidence="1 2">
    <name type="scientific">Armillaria ostoyae</name>
    <name type="common">Armillaria root rot fungus</name>
    <dbReference type="NCBI Taxonomy" id="47428"/>
    <lineage>
        <taxon>Eukaryota</taxon>
        <taxon>Fungi</taxon>
        <taxon>Dikarya</taxon>
        <taxon>Basidiomycota</taxon>
        <taxon>Agaricomycotina</taxon>
        <taxon>Agaricomycetes</taxon>
        <taxon>Agaricomycetidae</taxon>
        <taxon>Agaricales</taxon>
        <taxon>Marasmiineae</taxon>
        <taxon>Physalacriaceae</taxon>
        <taxon>Armillaria</taxon>
    </lineage>
</organism>
<dbReference type="Proteomes" id="UP000219338">
    <property type="component" value="Unassembled WGS sequence"/>
</dbReference>
<dbReference type="AlphaFoldDB" id="A0A284RHV9"/>
<accession>A0A284RHV9</accession>
<dbReference type="STRING" id="47428.A0A284RHV9"/>
<evidence type="ECO:0000313" key="1">
    <source>
        <dbReference type="EMBL" id="SJL08349.1"/>
    </source>
</evidence>
<sequence>MNPPSSPSTHIDPVLKNLADLLVETLPDHTTDHSPLQSFSRLLIVPKVLRGMEHLQHNEANASPGIDAISQKDVLAIPAEELVCLFNYCLQNNEIPQAWLLSLLAAVLKKGRDLMTPENYCIIGLQSCLMKLLTLIIDFWVMEWMDNASILPHSQNSFRCGNHTHNNSFILCMAIDHAHTHDLSVLWTKLHQLGVGGAIDMEYIIKVGKSCSDTFTSSIGVLAGDSLSPMLWNIYFSNFTVSDHLDDVVWEGCEIALDIDLTVSEELRQVSLTFLHHLLSVHPKTGVAFLHAETSIMPLYFHHLILALQYLHYLSALPDDHLDSLALHESVSLCHMASPSWFRDLQHVLAQLAPSININYDDLSVPRLSSLIDNVEAICLQSLNDDIEDMVKGSMLCLSMKHVPGIVSLHPRKKTLSRCSYLSILIPAHRKALTHLLVSSHVFAVEVLRWLE</sequence>
<protein>
    <recommendedName>
        <fullName evidence="3">Reverse transcriptase domain-containing protein</fullName>
    </recommendedName>
</protein>
<keyword evidence="2" id="KW-1185">Reference proteome</keyword>
<name>A0A284RHV9_ARMOS</name>
<proteinExistence type="predicted"/>
<reference evidence="2" key="1">
    <citation type="journal article" date="2017" name="Nat. Ecol. Evol.">
        <title>Genome expansion and lineage-specific genetic innovations in the forest pathogenic fungi Armillaria.</title>
        <authorList>
            <person name="Sipos G."/>
            <person name="Prasanna A.N."/>
            <person name="Walter M.C."/>
            <person name="O'Connor E."/>
            <person name="Balint B."/>
            <person name="Krizsan K."/>
            <person name="Kiss B."/>
            <person name="Hess J."/>
            <person name="Varga T."/>
            <person name="Slot J."/>
            <person name="Riley R."/>
            <person name="Boka B."/>
            <person name="Rigling D."/>
            <person name="Barry K."/>
            <person name="Lee J."/>
            <person name="Mihaltcheva S."/>
            <person name="LaButti K."/>
            <person name="Lipzen A."/>
            <person name="Waldron R."/>
            <person name="Moloney N.M."/>
            <person name="Sperisen C."/>
            <person name="Kredics L."/>
            <person name="Vagvoelgyi C."/>
            <person name="Patrignani A."/>
            <person name="Fitzpatrick D."/>
            <person name="Nagy I."/>
            <person name="Doyle S."/>
            <person name="Anderson J.B."/>
            <person name="Grigoriev I.V."/>
            <person name="Gueldener U."/>
            <person name="Muensterkoetter M."/>
            <person name="Nagy L.G."/>
        </authorList>
    </citation>
    <scope>NUCLEOTIDE SEQUENCE [LARGE SCALE GENOMIC DNA]</scope>
    <source>
        <strain evidence="2">C18/9</strain>
    </source>
</reference>
<gene>
    <name evidence="1" type="ORF">ARMOST_11712</name>
</gene>
<evidence type="ECO:0008006" key="3">
    <source>
        <dbReference type="Google" id="ProtNLM"/>
    </source>
</evidence>
<dbReference type="OrthoDB" id="3049395at2759"/>